<comment type="caution">
    <text evidence="1">The sequence shown here is derived from an EMBL/GenBank/DDBJ whole genome shotgun (WGS) entry which is preliminary data.</text>
</comment>
<dbReference type="Proteomes" id="UP000647587">
    <property type="component" value="Unassembled WGS sequence"/>
</dbReference>
<organism evidence="1 2">
    <name type="scientific">Deinococcus malanensis</name>
    <dbReference type="NCBI Taxonomy" id="1706855"/>
    <lineage>
        <taxon>Bacteria</taxon>
        <taxon>Thermotogati</taxon>
        <taxon>Deinococcota</taxon>
        <taxon>Deinococci</taxon>
        <taxon>Deinococcales</taxon>
        <taxon>Deinococcaceae</taxon>
        <taxon>Deinococcus</taxon>
    </lineage>
</organism>
<sequence>MRGESTLRTSGVSRALQADGCELTPLLLSPHQHTPRQSARRISELASHQPVRTLALPLHVPGLALSASPPVSGKSSFLSPAAQVTVERKDAVGARINRECAS</sequence>
<evidence type="ECO:0000313" key="2">
    <source>
        <dbReference type="Proteomes" id="UP000647587"/>
    </source>
</evidence>
<accession>A0ABQ2F4V9</accession>
<evidence type="ECO:0000313" key="1">
    <source>
        <dbReference type="EMBL" id="GGK42084.1"/>
    </source>
</evidence>
<name>A0ABQ2F4V9_9DEIO</name>
<protein>
    <submittedName>
        <fullName evidence="1">Uncharacterized protein</fullName>
    </submittedName>
</protein>
<keyword evidence="2" id="KW-1185">Reference proteome</keyword>
<proteinExistence type="predicted"/>
<gene>
    <name evidence="1" type="ORF">GCM10008955_39840</name>
</gene>
<dbReference type="EMBL" id="BMPP01000030">
    <property type="protein sequence ID" value="GGK42084.1"/>
    <property type="molecule type" value="Genomic_DNA"/>
</dbReference>
<reference evidence="2" key="1">
    <citation type="journal article" date="2019" name="Int. J. Syst. Evol. Microbiol.">
        <title>The Global Catalogue of Microorganisms (GCM) 10K type strain sequencing project: providing services to taxonomists for standard genome sequencing and annotation.</title>
        <authorList>
            <consortium name="The Broad Institute Genomics Platform"/>
            <consortium name="The Broad Institute Genome Sequencing Center for Infectious Disease"/>
            <person name="Wu L."/>
            <person name="Ma J."/>
        </authorList>
    </citation>
    <scope>NUCLEOTIDE SEQUENCE [LARGE SCALE GENOMIC DNA]</scope>
    <source>
        <strain evidence="2">JCM 30331</strain>
    </source>
</reference>